<keyword evidence="7" id="KW-0547">Nucleotide-binding</keyword>
<dbReference type="RefSeq" id="WP_154532180.1">
    <property type="nucleotide sequence ID" value="NZ_VULX01000027.1"/>
</dbReference>
<sequence length="485" mass="56049">MKKYFLEIKWLLILQMIFDVLFAATNAAVPALQKLLLDIFTVKEGERHLSLLMIILLYIACIIFGAVFSYLDMYFSWKSSLKFEMLLKRDFFRSVFRYNYEEFSSRDVGEYISIQGNDITELEQDYITPIIDMFKSFCQIVVYSVFIFKFVDYRISIVIVVGTIISVFIPKLLSKSLASRRSRYLDQIGIYVSRIKDFLEGFKIINRRTRDKINHEHEKVLIETRKLRFKYGKFKTLAITVESLSINAVGMSAFIMSAILLMNHEITVGVCVAAFGYVNNFISPVDGFIYGFNLIGSLTGVKNKVLSFINNGEQEKLNVKKDFKKDIVFENVSFKYNNFDVKNLNLKFEKGKKYAVIGHNGCGKSTLINLLMKYLTIESGTIKIDGEDVRNIDTADIMYCVNQNDHIFSDNFINNATVYLSYLKKNAERIASQLNVKAINAIKSTSDCQKLSGGEEQILFYENNSFDYNCYRYLLNCMRIFDNNC</sequence>
<dbReference type="Gene3D" id="3.40.50.300">
    <property type="entry name" value="P-loop containing nucleotide triphosphate hydrolases"/>
    <property type="match status" value="1"/>
</dbReference>
<feature type="domain" description="ABC transmembrane type-1" evidence="6">
    <location>
        <begin position="20"/>
        <end position="297"/>
    </location>
</feature>
<accession>A0A7X2N079</accession>
<dbReference type="PANTHER" id="PTHR43394">
    <property type="entry name" value="ATP-DEPENDENT PERMEASE MDL1, MITOCHONDRIAL"/>
    <property type="match status" value="1"/>
</dbReference>
<dbReference type="InterPro" id="IPR011527">
    <property type="entry name" value="ABC1_TM_dom"/>
</dbReference>
<dbReference type="Gene3D" id="1.20.1560.10">
    <property type="entry name" value="ABC transporter type 1, transmembrane domain"/>
    <property type="match status" value="1"/>
</dbReference>
<feature type="transmembrane region" description="Helical" evidence="5">
    <location>
        <begin position="236"/>
        <end position="262"/>
    </location>
</feature>
<proteinExistence type="predicted"/>
<keyword evidence="4 5" id="KW-0472">Membrane</keyword>
<dbReference type="EMBL" id="VULX01000027">
    <property type="protein sequence ID" value="MSR92284.1"/>
    <property type="molecule type" value="Genomic_DNA"/>
</dbReference>
<keyword evidence="2 5" id="KW-0812">Transmembrane</keyword>
<dbReference type="InterPro" id="IPR039421">
    <property type="entry name" value="Type_1_exporter"/>
</dbReference>
<dbReference type="PROSITE" id="PS50929">
    <property type="entry name" value="ABC_TM1F"/>
    <property type="match status" value="1"/>
</dbReference>
<evidence type="ECO:0000256" key="3">
    <source>
        <dbReference type="ARBA" id="ARBA00022989"/>
    </source>
</evidence>
<gene>
    <name evidence="7" type="ORF">FYJ33_13005</name>
</gene>
<dbReference type="PANTHER" id="PTHR43394:SF1">
    <property type="entry name" value="ATP-BINDING CASSETTE SUB-FAMILY B MEMBER 10, MITOCHONDRIAL"/>
    <property type="match status" value="1"/>
</dbReference>
<evidence type="ECO:0000256" key="5">
    <source>
        <dbReference type="SAM" id="Phobius"/>
    </source>
</evidence>
<evidence type="ECO:0000256" key="2">
    <source>
        <dbReference type="ARBA" id="ARBA00022692"/>
    </source>
</evidence>
<dbReference type="InterPro" id="IPR027417">
    <property type="entry name" value="P-loop_NTPase"/>
</dbReference>
<keyword evidence="7" id="KW-0067">ATP-binding</keyword>
<dbReference type="Pfam" id="PF00664">
    <property type="entry name" value="ABC_membrane"/>
    <property type="match status" value="1"/>
</dbReference>
<dbReference type="GO" id="GO:0005886">
    <property type="term" value="C:plasma membrane"/>
    <property type="evidence" value="ECO:0007669"/>
    <property type="project" value="UniProtKB-SubCell"/>
</dbReference>
<evidence type="ECO:0000313" key="8">
    <source>
        <dbReference type="Proteomes" id="UP000460287"/>
    </source>
</evidence>
<dbReference type="GO" id="GO:0016887">
    <property type="term" value="F:ATP hydrolysis activity"/>
    <property type="evidence" value="ECO:0007669"/>
    <property type="project" value="InterPro"/>
</dbReference>
<dbReference type="Proteomes" id="UP000460287">
    <property type="component" value="Unassembled WGS sequence"/>
</dbReference>
<keyword evidence="8" id="KW-1185">Reference proteome</keyword>
<dbReference type="SUPFAM" id="SSF52540">
    <property type="entry name" value="P-loop containing nucleoside triphosphate hydrolases"/>
    <property type="match status" value="1"/>
</dbReference>
<feature type="transmembrane region" description="Helical" evidence="5">
    <location>
        <begin position="51"/>
        <end position="75"/>
    </location>
</feature>
<comment type="caution">
    <text evidence="7">The sequence shown here is derived from an EMBL/GenBank/DDBJ whole genome shotgun (WGS) entry which is preliminary data.</text>
</comment>
<organism evidence="7 8">
    <name type="scientific">Inconstantimicrobium porci</name>
    <dbReference type="NCBI Taxonomy" id="2652291"/>
    <lineage>
        <taxon>Bacteria</taxon>
        <taxon>Bacillati</taxon>
        <taxon>Bacillota</taxon>
        <taxon>Clostridia</taxon>
        <taxon>Eubacteriales</taxon>
        <taxon>Clostridiaceae</taxon>
        <taxon>Inconstantimicrobium</taxon>
    </lineage>
</organism>
<feature type="transmembrane region" description="Helical" evidence="5">
    <location>
        <begin position="153"/>
        <end position="173"/>
    </location>
</feature>
<evidence type="ECO:0000313" key="7">
    <source>
        <dbReference type="EMBL" id="MSR92284.1"/>
    </source>
</evidence>
<dbReference type="GO" id="GO:0015421">
    <property type="term" value="F:ABC-type oligopeptide transporter activity"/>
    <property type="evidence" value="ECO:0007669"/>
    <property type="project" value="TreeGrafter"/>
</dbReference>
<protein>
    <submittedName>
        <fullName evidence="7">ABC transporter ATP-binding protein</fullName>
    </submittedName>
</protein>
<dbReference type="GO" id="GO:0005524">
    <property type="term" value="F:ATP binding"/>
    <property type="evidence" value="ECO:0007669"/>
    <property type="project" value="UniProtKB-KW"/>
</dbReference>
<dbReference type="InterPro" id="IPR036640">
    <property type="entry name" value="ABC1_TM_sf"/>
</dbReference>
<evidence type="ECO:0000259" key="6">
    <source>
        <dbReference type="PROSITE" id="PS50929"/>
    </source>
</evidence>
<dbReference type="InterPro" id="IPR003439">
    <property type="entry name" value="ABC_transporter-like_ATP-bd"/>
</dbReference>
<reference evidence="7 8" key="1">
    <citation type="submission" date="2019-08" db="EMBL/GenBank/DDBJ databases">
        <title>In-depth cultivation of the pig gut microbiome towards novel bacterial diversity and tailored functional studies.</title>
        <authorList>
            <person name="Wylensek D."/>
            <person name="Hitch T.C.A."/>
            <person name="Clavel T."/>
        </authorList>
    </citation>
    <scope>NUCLEOTIDE SEQUENCE [LARGE SCALE GENOMIC DNA]</scope>
    <source>
        <strain evidence="7 8">WCA-383-APC-5B</strain>
    </source>
</reference>
<keyword evidence="3 5" id="KW-1133">Transmembrane helix</keyword>
<dbReference type="SUPFAM" id="SSF90123">
    <property type="entry name" value="ABC transporter transmembrane region"/>
    <property type="match status" value="1"/>
</dbReference>
<feature type="transmembrane region" description="Helical" evidence="5">
    <location>
        <begin position="126"/>
        <end position="147"/>
    </location>
</feature>
<evidence type="ECO:0000256" key="4">
    <source>
        <dbReference type="ARBA" id="ARBA00023136"/>
    </source>
</evidence>
<dbReference type="Pfam" id="PF00005">
    <property type="entry name" value="ABC_tran"/>
    <property type="match status" value="1"/>
</dbReference>
<comment type="subcellular location">
    <subcellularLocation>
        <location evidence="1">Cell membrane</location>
        <topology evidence="1">Multi-pass membrane protein</topology>
    </subcellularLocation>
</comment>
<name>A0A7X2N079_9CLOT</name>
<evidence type="ECO:0000256" key="1">
    <source>
        <dbReference type="ARBA" id="ARBA00004651"/>
    </source>
</evidence>
<dbReference type="AlphaFoldDB" id="A0A7X2N079"/>